<evidence type="ECO:0000313" key="2">
    <source>
        <dbReference type="Proteomes" id="UP000823775"/>
    </source>
</evidence>
<proteinExistence type="predicted"/>
<keyword evidence="2" id="KW-1185">Reference proteome</keyword>
<dbReference type="Proteomes" id="UP000823775">
    <property type="component" value="Unassembled WGS sequence"/>
</dbReference>
<dbReference type="PANTHER" id="PTHR33067:SF9">
    <property type="entry name" value="RNA-DIRECTED DNA POLYMERASE"/>
    <property type="match status" value="1"/>
</dbReference>
<sequence>MSRFAKYLKMFLTWRLPFDNEDLILMTHNMSVIITGTSIEKKGDLGAFTVRVESYGCLCALCDNWASINLMHLSILKCTGLGLLKPTSIRLQMTNRSMKWKWMWNFLSVWDDRSWPLAGF</sequence>
<gene>
    <name evidence="1" type="ORF">HAX54_014225</name>
</gene>
<protein>
    <submittedName>
        <fullName evidence="1">Uncharacterized protein</fullName>
    </submittedName>
</protein>
<name>A0ABS8TPN8_DATST</name>
<reference evidence="1 2" key="1">
    <citation type="journal article" date="2021" name="BMC Genomics">
        <title>Datura genome reveals duplications of psychoactive alkaloid biosynthetic genes and high mutation rate following tissue culture.</title>
        <authorList>
            <person name="Rajewski A."/>
            <person name="Carter-House D."/>
            <person name="Stajich J."/>
            <person name="Litt A."/>
        </authorList>
    </citation>
    <scope>NUCLEOTIDE SEQUENCE [LARGE SCALE GENOMIC DNA]</scope>
    <source>
        <strain evidence="1">AR-01</strain>
    </source>
</reference>
<dbReference type="PANTHER" id="PTHR33067">
    <property type="entry name" value="RNA-DIRECTED DNA POLYMERASE-RELATED"/>
    <property type="match status" value="1"/>
</dbReference>
<evidence type="ECO:0000313" key="1">
    <source>
        <dbReference type="EMBL" id="MCD7472830.1"/>
    </source>
</evidence>
<dbReference type="EMBL" id="JACEIK010001880">
    <property type="protein sequence ID" value="MCD7472830.1"/>
    <property type="molecule type" value="Genomic_DNA"/>
</dbReference>
<comment type="caution">
    <text evidence="1">The sequence shown here is derived from an EMBL/GenBank/DDBJ whole genome shotgun (WGS) entry which is preliminary data.</text>
</comment>
<organism evidence="1 2">
    <name type="scientific">Datura stramonium</name>
    <name type="common">Jimsonweed</name>
    <name type="synonym">Common thornapple</name>
    <dbReference type="NCBI Taxonomy" id="4076"/>
    <lineage>
        <taxon>Eukaryota</taxon>
        <taxon>Viridiplantae</taxon>
        <taxon>Streptophyta</taxon>
        <taxon>Embryophyta</taxon>
        <taxon>Tracheophyta</taxon>
        <taxon>Spermatophyta</taxon>
        <taxon>Magnoliopsida</taxon>
        <taxon>eudicotyledons</taxon>
        <taxon>Gunneridae</taxon>
        <taxon>Pentapetalae</taxon>
        <taxon>asterids</taxon>
        <taxon>lamiids</taxon>
        <taxon>Solanales</taxon>
        <taxon>Solanaceae</taxon>
        <taxon>Solanoideae</taxon>
        <taxon>Datureae</taxon>
        <taxon>Datura</taxon>
    </lineage>
</organism>
<accession>A0ABS8TPN8</accession>